<evidence type="ECO:0000313" key="10">
    <source>
        <dbReference type="Proteomes" id="UP000429484"/>
    </source>
</evidence>
<dbReference type="GO" id="GO:0046872">
    <property type="term" value="F:metal ion binding"/>
    <property type="evidence" value="ECO:0007669"/>
    <property type="project" value="UniProtKB-UniRule"/>
</dbReference>
<evidence type="ECO:0000259" key="8">
    <source>
        <dbReference type="Pfam" id="PF08439"/>
    </source>
</evidence>
<dbReference type="GO" id="GO:0006508">
    <property type="term" value="P:proteolysis"/>
    <property type="evidence" value="ECO:0007669"/>
    <property type="project" value="UniProtKB-KW"/>
</dbReference>
<dbReference type="GO" id="GO:0004222">
    <property type="term" value="F:metalloendopeptidase activity"/>
    <property type="evidence" value="ECO:0007669"/>
    <property type="project" value="InterPro"/>
</dbReference>
<evidence type="ECO:0000256" key="2">
    <source>
        <dbReference type="ARBA" id="ARBA00022723"/>
    </source>
</evidence>
<dbReference type="PANTHER" id="PTHR11804:SF5">
    <property type="entry name" value="OLIGOENDOPEPTIDASE F"/>
    <property type="match status" value="1"/>
</dbReference>
<comment type="caution">
    <text evidence="9">The sequence shown here is derived from an EMBL/GenBank/DDBJ whole genome shotgun (WGS) entry which is preliminary data.</text>
</comment>
<dbReference type="AlphaFoldDB" id="A0AAW9TJC2"/>
<keyword evidence="3 6" id="KW-0378">Hydrolase</keyword>
<feature type="domain" description="Peptidase M3A/M3B catalytic" evidence="7">
    <location>
        <begin position="231"/>
        <end position="611"/>
    </location>
</feature>
<evidence type="ECO:0000256" key="4">
    <source>
        <dbReference type="ARBA" id="ARBA00022833"/>
    </source>
</evidence>
<dbReference type="CDD" id="cd09610">
    <property type="entry name" value="M3B_PepF"/>
    <property type="match status" value="1"/>
</dbReference>
<dbReference type="PANTHER" id="PTHR11804">
    <property type="entry name" value="PROTEASE M3 THIMET OLIGOPEPTIDASE-RELATED"/>
    <property type="match status" value="1"/>
</dbReference>
<evidence type="ECO:0000256" key="6">
    <source>
        <dbReference type="RuleBase" id="RU003435"/>
    </source>
</evidence>
<protein>
    <submittedName>
        <fullName evidence="9">M3 family oligoendopeptidase</fullName>
    </submittedName>
</protein>
<proteinExistence type="inferred from homology"/>
<sequence>MNFASPRLAASGQSLLRATLVNSGADQATAAPTELGELPSWRLTDLYLSPSSEEFRSDLAKAEADAIAFEAKWKGKLKEAAGRTGDQGIGAAVKEFEALDDLMGRIASFAGLTYFSDTSNPANGKLYGDVQSKLTDISAHLLFFSLELNRIDDKVIDDALTTDSLAAHYRPWILDLRKDKPYQLDDRLEQLFLEKSMTGANAFNRLFDETIASLTFSVDGKEQPLEVTLNLLQDPSVEVRKKAALALAETFKANIRTFTLVTNTLAKDKEISDRWRGFEDIADSRHLANRVEREVVDALAASVKAAYPRLSHRYYAMKAKWLGMEQMDFWDRNAPLPETPNALIPWNEARDTVLSAYHAFAPEMAAIARRFFDDGWIDAPVRPGKAPGAFAHPTVPSVHPYVLVNYMGKPRDVMTLAHELGHGVHQVLAGAQGALMASTPLTLAETASVFGEMLTFRALLDRTKDKRERKAMLAQKVEDMINTVVRQIAFYDFERKVHTARKEGELTAEDLGRIWLSVQSESLGPAIRLSESYETYWAYIPHFIHSPFYVYAYAFGDCLVNSLYAVYQNAERGFQEKYFEMLKAGGTKHHSELLAPFGLDATDPSFWAQGLSMIEGLIDELEALDKA</sequence>
<keyword evidence="4 6" id="KW-0862">Zinc</keyword>
<dbReference type="Pfam" id="PF01432">
    <property type="entry name" value="Peptidase_M3"/>
    <property type="match status" value="1"/>
</dbReference>
<comment type="cofactor">
    <cofactor evidence="6">
        <name>Zn(2+)</name>
        <dbReference type="ChEBI" id="CHEBI:29105"/>
    </cofactor>
    <text evidence="6">Binds 1 zinc ion.</text>
</comment>
<dbReference type="Proteomes" id="UP000429484">
    <property type="component" value="Unassembled WGS sequence"/>
</dbReference>
<evidence type="ECO:0000259" key="7">
    <source>
        <dbReference type="Pfam" id="PF01432"/>
    </source>
</evidence>
<dbReference type="Gene3D" id="1.20.140.70">
    <property type="entry name" value="Oligopeptidase f, N-terminal domain"/>
    <property type="match status" value="1"/>
</dbReference>
<feature type="domain" description="Oligopeptidase F N-terminal" evidence="8">
    <location>
        <begin position="147"/>
        <end position="216"/>
    </location>
</feature>
<evidence type="ECO:0000256" key="1">
    <source>
        <dbReference type="ARBA" id="ARBA00022670"/>
    </source>
</evidence>
<dbReference type="KEGG" id="smer:DU99_15460"/>
<dbReference type="NCBIfam" id="TIGR02290">
    <property type="entry name" value="M3_fam_3"/>
    <property type="match status" value="1"/>
</dbReference>
<dbReference type="InterPro" id="IPR042088">
    <property type="entry name" value="OligoPept_F_C"/>
</dbReference>
<dbReference type="InterPro" id="IPR045090">
    <property type="entry name" value="Pept_M3A_M3B"/>
</dbReference>
<dbReference type="Pfam" id="PF08439">
    <property type="entry name" value="Peptidase_M3_N"/>
    <property type="match status" value="1"/>
</dbReference>
<reference evidence="9 10" key="1">
    <citation type="journal article" date="2013" name="Genome Biol.">
        <title>Comparative genomics of the core and accessory genomes of 48 Sinorhizobium strains comprising five genospecies.</title>
        <authorList>
            <person name="Sugawara M."/>
            <person name="Epstein B."/>
            <person name="Badgley B.D."/>
            <person name="Unno T."/>
            <person name="Xu L."/>
            <person name="Reese J."/>
            <person name="Gyaneshwar P."/>
            <person name="Denny R."/>
            <person name="Mudge J."/>
            <person name="Bharti A.K."/>
            <person name="Farmer A.D."/>
            <person name="May G.D."/>
            <person name="Woodward J.E."/>
            <person name="Medigue C."/>
            <person name="Vallenet D."/>
            <person name="Lajus A."/>
            <person name="Rouy Z."/>
            <person name="Martinez-Vaz B."/>
            <person name="Tiffin P."/>
            <person name="Young N.D."/>
            <person name="Sadowsky M.J."/>
        </authorList>
    </citation>
    <scope>NUCLEOTIDE SEQUENCE [LARGE SCALE GENOMIC DNA]</scope>
    <source>
        <strain evidence="9 10">N6B1</strain>
    </source>
</reference>
<dbReference type="InterPro" id="IPR001567">
    <property type="entry name" value="Pept_M3A_M3B_dom"/>
</dbReference>
<dbReference type="EMBL" id="WISR01000029">
    <property type="protein sequence ID" value="MQW31753.1"/>
    <property type="molecule type" value="Genomic_DNA"/>
</dbReference>
<gene>
    <name evidence="9" type="ORF">GHK53_02485</name>
</gene>
<evidence type="ECO:0000256" key="3">
    <source>
        <dbReference type="ARBA" id="ARBA00022801"/>
    </source>
</evidence>
<dbReference type="Gene3D" id="1.10.1370.20">
    <property type="entry name" value="Oligoendopeptidase f, C-terminal domain"/>
    <property type="match status" value="1"/>
</dbReference>
<evidence type="ECO:0000256" key="5">
    <source>
        <dbReference type="ARBA" id="ARBA00023049"/>
    </source>
</evidence>
<dbReference type="InterPro" id="IPR011977">
    <property type="entry name" value="Pept_M3B_clade3"/>
</dbReference>
<keyword evidence="2 6" id="KW-0479">Metal-binding</keyword>
<keyword evidence="1 6" id="KW-0645">Protease</keyword>
<dbReference type="RefSeq" id="WP_010970197.1">
    <property type="nucleotide sequence ID" value="NZ_BJNJ01000055.1"/>
</dbReference>
<keyword evidence="5 6" id="KW-0482">Metalloprotease</keyword>
<organism evidence="9 10">
    <name type="scientific">Rhizobium meliloti</name>
    <name type="common">Ensifer meliloti</name>
    <name type="synonym">Sinorhizobium meliloti</name>
    <dbReference type="NCBI Taxonomy" id="382"/>
    <lineage>
        <taxon>Bacteria</taxon>
        <taxon>Pseudomonadati</taxon>
        <taxon>Pseudomonadota</taxon>
        <taxon>Alphaproteobacteria</taxon>
        <taxon>Hyphomicrobiales</taxon>
        <taxon>Rhizobiaceae</taxon>
        <taxon>Sinorhizobium/Ensifer group</taxon>
        <taxon>Sinorhizobium</taxon>
    </lineage>
</organism>
<accession>A0AAW9TJC2</accession>
<comment type="similarity">
    <text evidence="6">Belongs to the peptidase M3 family.</text>
</comment>
<name>A0AAW9TJC2_RHIML</name>
<evidence type="ECO:0000313" key="9">
    <source>
        <dbReference type="EMBL" id="MQW31753.1"/>
    </source>
</evidence>
<dbReference type="SUPFAM" id="SSF55486">
    <property type="entry name" value="Metalloproteases ('zincins'), catalytic domain"/>
    <property type="match status" value="1"/>
</dbReference>
<dbReference type="GO" id="GO:0006518">
    <property type="term" value="P:peptide metabolic process"/>
    <property type="evidence" value="ECO:0007669"/>
    <property type="project" value="TreeGrafter"/>
</dbReference>
<dbReference type="InterPro" id="IPR013647">
    <property type="entry name" value="OligopepF_N_dom"/>
</dbReference>